<dbReference type="InterPro" id="IPR014001">
    <property type="entry name" value="Helicase_ATP-bd"/>
</dbReference>
<keyword evidence="5 11" id="KW-0347">Helicase</keyword>
<sequence length="520" mass="57409">MRFDELGLAPELLKAVAEQGYENPTPIQAEAIPLVIQGKDLKACAQTGTGKTAAFTLPLLQRLLHHSSPSASPARHPVRALILAPTRELAIQVHENLTGYAKHTHFRTLCVYGGTDIKPQIAALRTGIEFLVATPGRFLDLVEQKAVSLHAVEALVLDEADRMLDMGFIPDVQRIINLLPKTRQGLLFSATFSTEIQKLADTMLRNPVMVEVAKRNAVSDTITHRVYPVGEYRKLALLTRLLKNGEVTQAIVFTRTKLMCSRLARELVRAGLKAESIHGDKSQSERIKALDAFKAGEIQALVATDVAARGIDIEDLPFVVNYELPHVPEDYVHRIGRTGRAGKQGNAISLVSTDEAGYLVEIEKLIKRPVEQIIVPGFEPDADWEYPPSGKKRRSESRNDPRPEGRRDAHARPEGRERSDRSERTDRGDRPERGERRDRPAGERSNYERRPGGSGRGRSTVAADGFDFSKPYEAKAAIPHLANEGHITDDHGAPSPQGQPDLRKPRRPVAALLGGLGRKV</sequence>
<gene>
    <name evidence="16" type="primary">rhlE</name>
    <name evidence="16" type="ORF">OTERR_22790</name>
</gene>
<evidence type="ECO:0000256" key="10">
    <source>
        <dbReference type="PROSITE-ProRule" id="PRU00552"/>
    </source>
</evidence>
<dbReference type="Gene3D" id="3.40.50.300">
    <property type="entry name" value="P-loop containing nucleotide triphosphate hydrolases"/>
    <property type="match status" value="2"/>
</dbReference>
<evidence type="ECO:0000256" key="8">
    <source>
        <dbReference type="ARBA" id="ARBA00047984"/>
    </source>
</evidence>
<feature type="short sequence motif" description="Q motif" evidence="10">
    <location>
        <begin position="1"/>
        <end position="29"/>
    </location>
</feature>
<dbReference type="InterPro" id="IPR027417">
    <property type="entry name" value="P-loop_NTPase"/>
</dbReference>
<keyword evidence="4 11" id="KW-0378">Hydrolase</keyword>
<evidence type="ECO:0000256" key="3">
    <source>
        <dbReference type="ARBA" id="ARBA00022741"/>
    </source>
</evidence>
<evidence type="ECO:0000259" key="13">
    <source>
        <dbReference type="PROSITE" id="PS51192"/>
    </source>
</evidence>
<evidence type="ECO:0000256" key="9">
    <source>
        <dbReference type="ARBA" id="ARBA00074363"/>
    </source>
</evidence>
<evidence type="ECO:0000256" key="7">
    <source>
        <dbReference type="ARBA" id="ARBA00038437"/>
    </source>
</evidence>
<evidence type="ECO:0000256" key="2">
    <source>
        <dbReference type="ARBA" id="ARBA00022490"/>
    </source>
</evidence>
<feature type="domain" description="Helicase C-terminal" evidence="14">
    <location>
        <begin position="237"/>
        <end position="381"/>
    </location>
</feature>
<dbReference type="Proteomes" id="UP000323671">
    <property type="component" value="Chromosome"/>
</dbReference>
<evidence type="ECO:0000313" key="16">
    <source>
        <dbReference type="EMBL" id="QEL65755.1"/>
    </source>
</evidence>
<evidence type="ECO:0000256" key="11">
    <source>
        <dbReference type="RuleBase" id="RU000492"/>
    </source>
</evidence>
<dbReference type="SMART" id="SM00487">
    <property type="entry name" value="DEXDc"/>
    <property type="match status" value="1"/>
</dbReference>
<dbReference type="PROSITE" id="PS51195">
    <property type="entry name" value="Q_MOTIF"/>
    <property type="match status" value="1"/>
</dbReference>
<dbReference type="PANTHER" id="PTHR47959">
    <property type="entry name" value="ATP-DEPENDENT RNA HELICASE RHLE-RELATED"/>
    <property type="match status" value="1"/>
</dbReference>
<evidence type="ECO:0000259" key="14">
    <source>
        <dbReference type="PROSITE" id="PS51194"/>
    </source>
</evidence>
<dbReference type="InterPro" id="IPR011545">
    <property type="entry name" value="DEAD/DEAH_box_helicase_dom"/>
</dbReference>
<dbReference type="InterPro" id="IPR000629">
    <property type="entry name" value="RNA-helicase_DEAD-box_CS"/>
</dbReference>
<dbReference type="InterPro" id="IPR050079">
    <property type="entry name" value="DEAD_box_RNA_helicase"/>
</dbReference>
<keyword evidence="17" id="KW-1185">Reference proteome</keyword>
<keyword evidence="2" id="KW-0963">Cytoplasm</keyword>
<dbReference type="CDD" id="cd18787">
    <property type="entry name" value="SF2_C_DEAD"/>
    <property type="match status" value="1"/>
</dbReference>
<dbReference type="InterPro" id="IPR001650">
    <property type="entry name" value="Helicase_C-like"/>
</dbReference>
<feature type="region of interest" description="Disordered" evidence="12">
    <location>
        <begin position="379"/>
        <end position="465"/>
    </location>
</feature>
<name>A0A5C1EAP1_9RHOO</name>
<dbReference type="Pfam" id="PF00270">
    <property type="entry name" value="DEAD"/>
    <property type="match status" value="1"/>
</dbReference>
<dbReference type="GO" id="GO:0005829">
    <property type="term" value="C:cytosol"/>
    <property type="evidence" value="ECO:0007669"/>
    <property type="project" value="TreeGrafter"/>
</dbReference>
<evidence type="ECO:0000259" key="15">
    <source>
        <dbReference type="PROSITE" id="PS51195"/>
    </source>
</evidence>
<dbReference type="InterPro" id="IPR044742">
    <property type="entry name" value="DEAD/DEAH_RhlB"/>
</dbReference>
<dbReference type="GO" id="GO:0016787">
    <property type="term" value="F:hydrolase activity"/>
    <property type="evidence" value="ECO:0007669"/>
    <property type="project" value="UniProtKB-KW"/>
</dbReference>
<feature type="domain" description="DEAD-box RNA helicase Q" evidence="15">
    <location>
        <begin position="1"/>
        <end position="29"/>
    </location>
</feature>
<dbReference type="FunFam" id="3.40.50.300:FF:000108">
    <property type="entry name" value="ATP-dependent RNA helicase RhlE"/>
    <property type="match status" value="1"/>
</dbReference>
<dbReference type="PROSITE" id="PS51194">
    <property type="entry name" value="HELICASE_CTER"/>
    <property type="match status" value="1"/>
</dbReference>
<dbReference type="PROSITE" id="PS00039">
    <property type="entry name" value="DEAD_ATP_HELICASE"/>
    <property type="match status" value="1"/>
</dbReference>
<evidence type="ECO:0000256" key="12">
    <source>
        <dbReference type="SAM" id="MobiDB-lite"/>
    </source>
</evidence>
<dbReference type="Pfam" id="PF00271">
    <property type="entry name" value="Helicase_C"/>
    <property type="match status" value="1"/>
</dbReference>
<comment type="catalytic activity">
    <reaction evidence="8">
        <text>ATP + H2O = ADP + phosphate + H(+)</text>
        <dbReference type="Rhea" id="RHEA:13065"/>
        <dbReference type="ChEBI" id="CHEBI:15377"/>
        <dbReference type="ChEBI" id="CHEBI:15378"/>
        <dbReference type="ChEBI" id="CHEBI:30616"/>
        <dbReference type="ChEBI" id="CHEBI:43474"/>
        <dbReference type="ChEBI" id="CHEBI:456216"/>
        <dbReference type="EC" id="3.6.4.13"/>
    </reaction>
</comment>
<feature type="region of interest" description="Disordered" evidence="12">
    <location>
        <begin position="477"/>
        <end position="520"/>
    </location>
</feature>
<feature type="domain" description="Helicase ATP-binding" evidence="13">
    <location>
        <begin position="32"/>
        <end position="210"/>
    </location>
</feature>
<accession>A0A5C1EAP1</accession>
<dbReference type="RefSeq" id="WP_054621191.1">
    <property type="nucleotide sequence ID" value="NZ_CP022579.1"/>
</dbReference>
<feature type="compositionally biased region" description="Basic and acidic residues" evidence="12">
    <location>
        <begin position="396"/>
        <end position="451"/>
    </location>
</feature>
<comment type="similarity">
    <text evidence="7 11">Belongs to the DEAD box helicase family.</text>
</comment>
<evidence type="ECO:0000256" key="1">
    <source>
        <dbReference type="ARBA" id="ARBA00012552"/>
    </source>
</evidence>
<dbReference type="GO" id="GO:0003676">
    <property type="term" value="F:nucleic acid binding"/>
    <property type="evidence" value="ECO:0007669"/>
    <property type="project" value="InterPro"/>
</dbReference>
<keyword evidence="6 11" id="KW-0067">ATP-binding</keyword>
<dbReference type="EMBL" id="CP022579">
    <property type="protein sequence ID" value="QEL65755.1"/>
    <property type="molecule type" value="Genomic_DNA"/>
</dbReference>
<dbReference type="GO" id="GO:0009266">
    <property type="term" value="P:response to temperature stimulus"/>
    <property type="evidence" value="ECO:0007669"/>
    <property type="project" value="UniProtKB-ARBA"/>
</dbReference>
<evidence type="ECO:0000256" key="6">
    <source>
        <dbReference type="ARBA" id="ARBA00022840"/>
    </source>
</evidence>
<protein>
    <recommendedName>
        <fullName evidence="9">DEAD-box ATP-dependent RNA helicase RhpA</fullName>
        <ecNumber evidence="1">3.6.4.13</ecNumber>
    </recommendedName>
</protein>
<dbReference type="CDD" id="cd00268">
    <property type="entry name" value="DEADc"/>
    <property type="match status" value="1"/>
</dbReference>
<dbReference type="SMART" id="SM00490">
    <property type="entry name" value="HELICc"/>
    <property type="match status" value="1"/>
</dbReference>
<dbReference type="InterPro" id="IPR014014">
    <property type="entry name" value="RNA_helicase_DEAD_Q_motif"/>
</dbReference>
<dbReference type="PANTHER" id="PTHR47959:SF13">
    <property type="entry name" value="ATP-DEPENDENT RNA HELICASE RHLE"/>
    <property type="match status" value="1"/>
</dbReference>
<dbReference type="KEGG" id="otr:OTERR_22790"/>
<dbReference type="AlphaFoldDB" id="A0A5C1EAP1"/>
<keyword evidence="3 11" id="KW-0547">Nucleotide-binding</keyword>
<organism evidence="16 17">
    <name type="scientific">Oryzomicrobium terrae</name>
    <dbReference type="NCBI Taxonomy" id="1735038"/>
    <lineage>
        <taxon>Bacteria</taxon>
        <taxon>Pseudomonadati</taxon>
        <taxon>Pseudomonadota</taxon>
        <taxon>Betaproteobacteria</taxon>
        <taxon>Rhodocyclales</taxon>
        <taxon>Rhodocyclaceae</taxon>
        <taxon>Oryzomicrobium</taxon>
    </lineage>
</organism>
<dbReference type="EC" id="3.6.4.13" evidence="1"/>
<dbReference type="GO" id="GO:0003724">
    <property type="term" value="F:RNA helicase activity"/>
    <property type="evidence" value="ECO:0007669"/>
    <property type="project" value="UniProtKB-EC"/>
</dbReference>
<dbReference type="GO" id="GO:0042255">
    <property type="term" value="P:ribosome assembly"/>
    <property type="evidence" value="ECO:0007669"/>
    <property type="project" value="UniProtKB-ARBA"/>
</dbReference>
<dbReference type="PROSITE" id="PS51192">
    <property type="entry name" value="HELICASE_ATP_BIND_1"/>
    <property type="match status" value="1"/>
</dbReference>
<dbReference type="SUPFAM" id="SSF52540">
    <property type="entry name" value="P-loop containing nucleoside triphosphate hydrolases"/>
    <property type="match status" value="1"/>
</dbReference>
<evidence type="ECO:0000256" key="5">
    <source>
        <dbReference type="ARBA" id="ARBA00022806"/>
    </source>
</evidence>
<dbReference type="GO" id="GO:0005524">
    <property type="term" value="F:ATP binding"/>
    <property type="evidence" value="ECO:0007669"/>
    <property type="project" value="UniProtKB-KW"/>
</dbReference>
<evidence type="ECO:0000313" key="17">
    <source>
        <dbReference type="Proteomes" id="UP000323671"/>
    </source>
</evidence>
<reference evidence="16 17" key="1">
    <citation type="submission" date="2017-07" db="EMBL/GenBank/DDBJ databases">
        <title>Complete genome sequence of Oryzomicrobium terrae TPP412.</title>
        <authorList>
            <person name="Chiu L.-W."/>
            <person name="Lo K.-J."/>
            <person name="Tsai Y.-M."/>
            <person name="Lin S.-S."/>
            <person name="Kuo C.-H."/>
            <person name="Liu C.-T."/>
        </authorList>
    </citation>
    <scope>NUCLEOTIDE SEQUENCE [LARGE SCALE GENOMIC DNA]</scope>
    <source>
        <strain evidence="16 17">TPP412</strain>
    </source>
</reference>
<evidence type="ECO:0000256" key="4">
    <source>
        <dbReference type="ARBA" id="ARBA00022801"/>
    </source>
</evidence>
<proteinExistence type="inferred from homology"/>